<feature type="transmembrane region" description="Helical" evidence="1">
    <location>
        <begin position="136"/>
        <end position="162"/>
    </location>
</feature>
<dbReference type="Gene3D" id="2.60.40.10">
    <property type="entry name" value="Immunoglobulins"/>
    <property type="match status" value="1"/>
</dbReference>
<organism evidence="3 4">
    <name type="scientific">Pogonophryne albipinna</name>
    <dbReference type="NCBI Taxonomy" id="1090488"/>
    <lineage>
        <taxon>Eukaryota</taxon>
        <taxon>Metazoa</taxon>
        <taxon>Chordata</taxon>
        <taxon>Craniata</taxon>
        <taxon>Vertebrata</taxon>
        <taxon>Euteleostomi</taxon>
        <taxon>Actinopterygii</taxon>
        <taxon>Neopterygii</taxon>
        <taxon>Teleostei</taxon>
        <taxon>Neoteleostei</taxon>
        <taxon>Acanthomorphata</taxon>
        <taxon>Eupercaria</taxon>
        <taxon>Perciformes</taxon>
        <taxon>Notothenioidei</taxon>
        <taxon>Pogonophryne</taxon>
    </lineage>
</organism>
<dbReference type="Pfam" id="PF07686">
    <property type="entry name" value="V-set"/>
    <property type="match status" value="1"/>
</dbReference>
<dbReference type="InterPro" id="IPR036179">
    <property type="entry name" value="Ig-like_dom_sf"/>
</dbReference>
<accession>A0AAD6FCW8</accession>
<sequence length="399" mass="44647">MADFRWIEVFLFLTLIVLTAGAILPYEPYPFSFTVRSGEEVTLPFSEHKSHDEVTLRCSVAPFKYCNHRVKWQFRDKDVEMDDNDFRTSESDCEANVTFLTSLFIYTPKNYELLKCKVNVNNNGVKQLFSPQFSGVSVGIIIMLAVRVAQILLLTVITVLLFKARGNQRPPADLTVHYDGNGRGGTVKYENVGEPSVSVPHPNTSFTHLATAFTGADIGQRYLFLSVRVGDEATLPCNSVTHDQDECDGTTWIFTDLRSTVILFGRGQIGKDAKAKSDRLSVTEKCSLVIKKVTEEDAGRYTCRQIRSGEQEAPDSWVELFVVTSEDTAAAESDARSGWWWWIIIVVIVGVAALTIITVAVIRRKRTQGQKPQTVENIVRYGVDDGTVNYDNIRPPDGV</sequence>
<reference evidence="3" key="1">
    <citation type="submission" date="2022-11" db="EMBL/GenBank/DDBJ databases">
        <title>Chromosome-level genome of Pogonophryne albipinna.</title>
        <authorList>
            <person name="Jo E."/>
        </authorList>
    </citation>
    <scope>NUCLEOTIDE SEQUENCE</scope>
    <source>
        <strain evidence="3">SGF0006</strain>
        <tissue evidence="3">Muscle</tissue>
    </source>
</reference>
<name>A0AAD6FCW8_9TELE</name>
<dbReference type="SMART" id="SM00409">
    <property type="entry name" value="IG"/>
    <property type="match status" value="1"/>
</dbReference>
<evidence type="ECO:0000313" key="3">
    <source>
        <dbReference type="EMBL" id="KAJ4929128.1"/>
    </source>
</evidence>
<evidence type="ECO:0000259" key="2">
    <source>
        <dbReference type="PROSITE" id="PS50835"/>
    </source>
</evidence>
<keyword evidence="1" id="KW-0812">Transmembrane</keyword>
<keyword evidence="4" id="KW-1185">Reference proteome</keyword>
<dbReference type="PROSITE" id="PS50835">
    <property type="entry name" value="IG_LIKE"/>
    <property type="match status" value="1"/>
</dbReference>
<feature type="transmembrane region" description="Helical" evidence="1">
    <location>
        <begin position="6"/>
        <end position="26"/>
    </location>
</feature>
<dbReference type="InterPro" id="IPR013106">
    <property type="entry name" value="Ig_V-set"/>
</dbReference>
<evidence type="ECO:0000313" key="4">
    <source>
        <dbReference type="Proteomes" id="UP001219934"/>
    </source>
</evidence>
<feature type="transmembrane region" description="Helical" evidence="1">
    <location>
        <begin position="339"/>
        <end position="362"/>
    </location>
</feature>
<dbReference type="CDD" id="cd00096">
    <property type="entry name" value="Ig"/>
    <property type="match status" value="1"/>
</dbReference>
<dbReference type="Proteomes" id="UP001219934">
    <property type="component" value="Unassembled WGS sequence"/>
</dbReference>
<proteinExistence type="predicted"/>
<comment type="caution">
    <text evidence="3">The sequence shown here is derived from an EMBL/GenBank/DDBJ whole genome shotgun (WGS) entry which is preliminary data.</text>
</comment>
<keyword evidence="1" id="KW-1133">Transmembrane helix</keyword>
<dbReference type="EMBL" id="JAPTMU010000017">
    <property type="protein sequence ID" value="KAJ4929128.1"/>
    <property type="molecule type" value="Genomic_DNA"/>
</dbReference>
<dbReference type="InterPro" id="IPR003599">
    <property type="entry name" value="Ig_sub"/>
</dbReference>
<protein>
    <recommendedName>
        <fullName evidence="2">Ig-like domain-containing protein</fullName>
    </recommendedName>
</protein>
<dbReference type="InterPro" id="IPR007110">
    <property type="entry name" value="Ig-like_dom"/>
</dbReference>
<dbReference type="PANTHER" id="PTHR11422:SF11">
    <property type="entry name" value="IG-LIKE DOMAIN-CONTAINING PROTEIN"/>
    <property type="match status" value="1"/>
</dbReference>
<dbReference type="InterPro" id="IPR013783">
    <property type="entry name" value="Ig-like_fold"/>
</dbReference>
<evidence type="ECO:0000256" key="1">
    <source>
        <dbReference type="SAM" id="Phobius"/>
    </source>
</evidence>
<gene>
    <name evidence="3" type="ORF">JOQ06_004747</name>
</gene>
<dbReference type="AlphaFoldDB" id="A0AAD6FCW8"/>
<dbReference type="PANTHER" id="PTHR11422">
    <property type="entry name" value="T-CELL SURFACE GLYCOPROTEIN CD4"/>
    <property type="match status" value="1"/>
</dbReference>
<keyword evidence="1" id="KW-0472">Membrane</keyword>
<dbReference type="SUPFAM" id="SSF48726">
    <property type="entry name" value="Immunoglobulin"/>
    <property type="match status" value="2"/>
</dbReference>
<feature type="domain" description="Ig-like" evidence="2">
    <location>
        <begin position="202"/>
        <end position="304"/>
    </location>
</feature>